<dbReference type="KEGG" id="vg:80517603"/>
<dbReference type="EMBL" id="MF405918">
    <property type="protein sequence ID" value="QKU34291.1"/>
    <property type="molecule type" value="Genomic_DNA"/>
</dbReference>
<dbReference type="GeneID" id="80517603"/>
<evidence type="ECO:0000313" key="2">
    <source>
        <dbReference type="EMBL" id="QKU34291.1"/>
    </source>
</evidence>
<evidence type="ECO:0000256" key="1">
    <source>
        <dbReference type="SAM" id="Phobius"/>
    </source>
</evidence>
<name>A0A6N1NY12_9VIRU</name>
<feature type="transmembrane region" description="Helical" evidence="1">
    <location>
        <begin position="77"/>
        <end position="97"/>
    </location>
</feature>
<organism evidence="2">
    <name type="scientific">Tupanvirus deep ocean</name>
    <dbReference type="NCBI Taxonomy" id="2126984"/>
    <lineage>
        <taxon>Viruses</taxon>
        <taxon>Varidnaviria</taxon>
        <taxon>Bamfordvirae</taxon>
        <taxon>Nucleocytoviricota</taxon>
        <taxon>Megaviricetes</taxon>
        <taxon>Imitervirales</taxon>
        <taxon>Mimiviridae</taxon>
        <taxon>Megamimivirinae</taxon>
        <taxon>Tupanvirus</taxon>
        <taxon>Tupanvirus altamarinense</taxon>
    </lineage>
</organism>
<reference evidence="2" key="2">
    <citation type="journal article" date="2018" name="Nat. Commun.">
        <title>Tailed giant Tupanvirus possesses the most complete translational apparatus of the known virosphere.</title>
        <authorList>
            <person name="Abrahao J."/>
            <person name="Silva L."/>
            <person name="Silva L.S."/>
            <person name="Khalil J.Y.B."/>
            <person name="Rodrigues R."/>
            <person name="Arantes T."/>
            <person name="Assis F."/>
            <person name="Boratto P."/>
            <person name="Andrade M."/>
            <person name="Kroon E.G."/>
            <person name="Ribeiro B."/>
            <person name="Bergier I."/>
            <person name="Seligmann H."/>
            <person name="Ghigo E."/>
            <person name="Colson P."/>
            <person name="Levasseur A."/>
            <person name="Kroemer G."/>
            <person name="Raoult D."/>
            <person name="La Scola B."/>
        </authorList>
    </citation>
    <scope>NUCLEOTIDE SEQUENCE [LARGE SCALE GENOMIC DNA]</scope>
    <source>
        <strain evidence="2">Deep ocean</strain>
    </source>
</reference>
<feature type="transmembrane region" description="Helical" evidence="1">
    <location>
        <begin position="46"/>
        <end position="65"/>
    </location>
</feature>
<dbReference type="RefSeq" id="YP_010780912.1">
    <property type="nucleotide sequence ID" value="NC_075038.1"/>
</dbReference>
<keyword evidence="1" id="KW-1133">Transmembrane helix</keyword>
<keyword evidence="1" id="KW-0472">Membrane</keyword>
<sequence>MVMLRFILQSQNVTTCTEKVIRNNQLMQQITSRDGYHIGVDFTKGFFLTLFTGTSMTSISYDGIYHIIENKYHGASMILYLLLTRIIALLNVITYVILFPFMFLFYVVAFFGSILVLILLGPLALCFDNIRAVLVVALVYAPTSVVSMLIILFTVAIAPVHILIPEFTVIVLKMHKWGYLLEYCY</sequence>
<proteinExistence type="predicted"/>
<feature type="transmembrane region" description="Helical" evidence="1">
    <location>
        <begin position="132"/>
        <end position="164"/>
    </location>
</feature>
<keyword evidence="1" id="KW-0812">Transmembrane</keyword>
<accession>A0A6N1NY12</accession>
<reference evidence="2" key="1">
    <citation type="submission" date="2017-06" db="EMBL/GenBank/DDBJ databases">
        <authorList>
            <person name="Assis F.L."/>
            <person name="Abrahao J.S."/>
            <person name="Silva L."/>
            <person name="Khalil J.B."/>
            <person name="Rodrigues R."/>
            <person name="Silva L.S."/>
            <person name="Boratto P."/>
            <person name="Andrade M."/>
            <person name="Kroon E.G."/>
            <person name="Ribeiro B."/>
            <person name="Bergier I."/>
            <person name="Seligmann H."/>
            <person name="Ghigo E."/>
            <person name="Colson P."/>
            <person name="Levasseur A."/>
            <person name="Raoult D."/>
            <person name="Scola B.L."/>
        </authorList>
    </citation>
    <scope>NUCLEOTIDE SEQUENCE</scope>
    <source>
        <strain evidence="2">Deep ocean</strain>
    </source>
</reference>
<protein>
    <submittedName>
        <fullName evidence="2">Putative ORFan</fullName>
    </submittedName>
</protein>
<feature type="transmembrane region" description="Helical" evidence="1">
    <location>
        <begin position="103"/>
        <end position="125"/>
    </location>
</feature>